<evidence type="ECO:0000256" key="3">
    <source>
        <dbReference type="SAM" id="MobiDB-lite"/>
    </source>
</evidence>
<feature type="compositionally biased region" description="Basic and acidic residues" evidence="3">
    <location>
        <begin position="290"/>
        <end position="304"/>
    </location>
</feature>
<protein>
    <submittedName>
        <fullName evidence="5">ATPase components of ABC transporters with duplicated ATPase domains</fullName>
    </submittedName>
</protein>
<gene>
    <name evidence="5" type="ORF">SAMN05421790_106135</name>
</gene>
<feature type="domain" description="ABC transporter" evidence="4">
    <location>
        <begin position="4"/>
        <end position="259"/>
    </location>
</feature>
<dbReference type="GO" id="GO:0016887">
    <property type="term" value="F:ATP hydrolysis activity"/>
    <property type="evidence" value="ECO:0007669"/>
    <property type="project" value="InterPro"/>
</dbReference>
<dbReference type="PANTHER" id="PTHR42855">
    <property type="entry name" value="ABC TRANSPORTER ATP-BINDING SUBUNIT"/>
    <property type="match status" value="1"/>
</dbReference>
<dbReference type="PROSITE" id="PS50893">
    <property type="entry name" value="ABC_TRANSPORTER_2"/>
    <property type="match status" value="2"/>
</dbReference>
<dbReference type="InterPro" id="IPR032781">
    <property type="entry name" value="ABC_tran_Xtn"/>
</dbReference>
<dbReference type="CDD" id="cd03221">
    <property type="entry name" value="ABCF_EF-3"/>
    <property type="match status" value="2"/>
</dbReference>
<evidence type="ECO:0000313" key="6">
    <source>
        <dbReference type="Proteomes" id="UP000186795"/>
    </source>
</evidence>
<dbReference type="Gene3D" id="3.40.50.300">
    <property type="entry name" value="P-loop containing nucleotide triphosphate hydrolases"/>
    <property type="match status" value="2"/>
</dbReference>
<evidence type="ECO:0000313" key="5">
    <source>
        <dbReference type="EMBL" id="SIS86182.1"/>
    </source>
</evidence>
<proteinExistence type="predicted"/>
<name>A0A1N7MJJ3_9BACL</name>
<dbReference type="AlphaFoldDB" id="A0A1N7MJJ3"/>
<organism evidence="5 6">
    <name type="scientific">Kroppenstedtia eburnea</name>
    <dbReference type="NCBI Taxonomy" id="714067"/>
    <lineage>
        <taxon>Bacteria</taxon>
        <taxon>Bacillati</taxon>
        <taxon>Bacillota</taxon>
        <taxon>Bacilli</taxon>
        <taxon>Bacillales</taxon>
        <taxon>Thermoactinomycetaceae</taxon>
        <taxon>Kroppenstedtia</taxon>
    </lineage>
</organism>
<dbReference type="Pfam" id="PF00005">
    <property type="entry name" value="ABC_tran"/>
    <property type="match status" value="2"/>
</dbReference>
<dbReference type="InterPro" id="IPR003439">
    <property type="entry name" value="ABC_transporter-like_ATP-bd"/>
</dbReference>
<evidence type="ECO:0000259" key="4">
    <source>
        <dbReference type="PROSITE" id="PS50893"/>
    </source>
</evidence>
<keyword evidence="1" id="KW-0547">Nucleotide-binding</keyword>
<dbReference type="InterPro" id="IPR027417">
    <property type="entry name" value="P-loop_NTPase"/>
</dbReference>
<dbReference type="InterPro" id="IPR003593">
    <property type="entry name" value="AAA+_ATPase"/>
</dbReference>
<dbReference type="Proteomes" id="UP000186795">
    <property type="component" value="Unassembled WGS sequence"/>
</dbReference>
<reference evidence="6" key="1">
    <citation type="submission" date="2017-01" db="EMBL/GenBank/DDBJ databases">
        <authorList>
            <person name="Varghese N."/>
            <person name="Submissions S."/>
        </authorList>
    </citation>
    <scope>NUCLEOTIDE SEQUENCE [LARGE SCALE GENOMIC DNA]</scope>
    <source>
        <strain evidence="6">DSM 45196</strain>
    </source>
</reference>
<dbReference type="InterPro" id="IPR017871">
    <property type="entry name" value="ABC_transporter-like_CS"/>
</dbReference>
<dbReference type="EMBL" id="FTOD01000006">
    <property type="protein sequence ID" value="SIS86182.1"/>
    <property type="molecule type" value="Genomic_DNA"/>
</dbReference>
<dbReference type="RefSeq" id="WP_009711963.1">
    <property type="nucleotide sequence ID" value="NZ_CP048103.1"/>
</dbReference>
<dbReference type="Pfam" id="PF12848">
    <property type="entry name" value="ABC_tran_Xtn"/>
    <property type="match status" value="1"/>
</dbReference>
<keyword evidence="6" id="KW-1185">Reference proteome</keyword>
<evidence type="ECO:0000256" key="1">
    <source>
        <dbReference type="ARBA" id="ARBA00022741"/>
    </source>
</evidence>
<feature type="domain" description="ABC transporter" evidence="4">
    <location>
        <begin position="317"/>
        <end position="519"/>
    </location>
</feature>
<dbReference type="PANTHER" id="PTHR42855:SF2">
    <property type="entry name" value="DRUG RESISTANCE ABC TRANSPORTER,ATP-BINDING PROTEIN"/>
    <property type="match status" value="1"/>
</dbReference>
<dbReference type="PROSITE" id="PS00211">
    <property type="entry name" value="ABC_TRANSPORTER_1"/>
    <property type="match status" value="2"/>
</dbReference>
<dbReference type="FunFam" id="3.40.50.300:FF:000011">
    <property type="entry name" value="Putative ABC transporter ATP-binding component"/>
    <property type="match status" value="1"/>
</dbReference>
<dbReference type="OrthoDB" id="9760950at2"/>
<feature type="region of interest" description="Disordered" evidence="3">
    <location>
        <begin position="280"/>
        <end position="312"/>
    </location>
</feature>
<dbReference type="SMART" id="SM00382">
    <property type="entry name" value="AAA"/>
    <property type="match status" value="2"/>
</dbReference>
<evidence type="ECO:0000256" key="2">
    <source>
        <dbReference type="ARBA" id="ARBA00022840"/>
    </source>
</evidence>
<dbReference type="GO" id="GO:0005524">
    <property type="term" value="F:ATP binding"/>
    <property type="evidence" value="ECO:0007669"/>
    <property type="project" value="UniProtKB-KW"/>
</dbReference>
<accession>A0A1N7MJJ3</accession>
<dbReference type="InterPro" id="IPR051309">
    <property type="entry name" value="ABCF_ATPase"/>
</dbReference>
<dbReference type="SUPFAM" id="SSF52540">
    <property type="entry name" value="P-loop containing nucleoside triphosphate hydrolases"/>
    <property type="match status" value="2"/>
</dbReference>
<sequence length="519" mass="58906">MSLIHVENLTHRFGDRTILDRVGFRLLPGEHAGLVGPNGVGKTTFLQILAGTLLPDEGRMDRLPRMRVGVLDQHLNLKRGESIRSFMKTAFADLYEAETELEKVTQKMGKAEGEELERLFKRYTLLLEQLERGDFYTIDSRVEETAAGLGLTSLGLETDVSRLSGGQRTKLLLAKLLLQQPDLLLLDEPTNYLDPAHIDWLAETLRNSPGAFLLISHDREFMDRTAEVIFHLEHRRITRYPGNYTQFLAASELRKQQVHQAYRQQQEEVKRLEDYIRRNKARASTARQAKSREKRLERMERIDPPHSSPPPRFAFSVAIEPVTMVLETKGLTVGYGKPLYPAVDLQIKRGEKVALVGRNGVGKTTTLRTLLGEISPLSGQLRLGDRVKPAFFVQEEHAPSTHTAMDEVWAAFPHRTRKEIRQALARCGIRGEHLMQPLSSLSGGERSRVRLCKLMLTPANWLVLDEPTNHLDAAAKEALRDALRTYPGTVLLVSHESDFHEGWTDQVWDLEQWRKGVSS</sequence>
<keyword evidence="2" id="KW-0067">ATP-binding</keyword>